<reference evidence="1" key="2">
    <citation type="submission" date="2020-07" db="EMBL/GenBank/DDBJ databases">
        <authorList>
            <person name="Vera ALvarez R."/>
            <person name="Arias-Moreno D.M."/>
            <person name="Jimenez-Jacinto V."/>
            <person name="Jimenez-Bremont J.F."/>
            <person name="Swaminathan K."/>
            <person name="Moose S.P."/>
            <person name="Guerrero-Gonzalez M.L."/>
            <person name="Marino-Ramirez L."/>
            <person name="Landsman D."/>
            <person name="Rodriguez-Kessler M."/>
            <person name="Delgado-Sanchez P."/>
        </authorList>
    </citation>
    <scope>NUCLEOTIDE SEQUENCE</scope>
    <source>
        <tissue evidence="1">Cladode</tissue>
    </source>
</reference>
<proteinExistence type="predicted"/>
<protein>
    <submittedName>
        <fullName evidence="1">Uncharacterized protein</fullName>
    </submittedName>
</protein>
<evidence type="ECO:0000313" key="1">
    <source>
        <dbReference type="EMBL" id="MBA4625667.1"/>
    </source>
</evidence>
<name>A0A7C9CUB8_OPUST</name>
<dbReference type="EMBL" id="GISG01053023">
    <property type="protein sequence ID" value="MBA4625667.1"/>
    <property type="molecule type" value="Transcribed_RNA"/>
</dbReference>
<accession>A0A7C9CUB8</accession>
<dbReference type="AlphaFoldDB" id="A0A7C9CUB8"/>
<sequence length="153" mass="17687">MLRFQVYILDYYCAVVFKDLSYLSNLTFLTSRYYFDCISNLDMHFMKHWQTVWFAVLPFPVLELHDNKTWPLVCCSDLNSGWRRKEAVAKERVRGERKGSEGALKSSHGCHFQLLELVCLSVFLCVSLKSEDDVVDKSTSTSTSTPLCLLCLH</sequence>
<reference evidence="1" key="1">
    <citation type="journal article" date="2013" name="J. Plant Res.">
        <title>Effect of fungi and light on seed germination of three Opuntia species from semiarid lands of central Mexico.</title>
        <authorList>
            <person name="Delgado-Sanchez P."/>
            <person name="Jimenez-Bremont J.F."/>
            <person name="Guerrero-Gonzalez Mde L."/>
            <person name="Flores J."/>
        </authorList>
    </citation>
    <scope>NUCLEOTIDE SEQUENCE</scope>
    <source>
        <tissue evidence="1">Cladode</tissue>
    </source>
</reference>
<organism evidence="1">
    <name type="scientific">Opuntia streptacantha</name>
    <name type="common">Prickly pear cactus</name>
    <name type="synonym">Opuntia cardona</name>
    <dbReference type="NCBI Taxonomy" id="393608"/>
    <lineage>
        <taxon>Eukaryota</taxon>
        <taxon>Viridiplantae</taxon>
        <taxon>Streptophyta</taxon>
        <taxon>Embryophyta</taxon>
        <taxon>Tracheophyta</taxon>
        <taxon>Spermatophyta</taxon>
        <taxon>Magnoliopsida</taxon>
        <taxon>eudicotyledons</taxon>
        <taxon>Gunneridae</taxon>
        <taxon>Pentapetalae</taxon>
        <taxon>Caryophyllales</taxon>
        <taxon>Cactineae</taxon>
        <taxon>Cactaceae</taxon>
        <taxon>Opuntioideae</taxon>
        <taxon>Opuntia</taxon>
    </lineage>
</organism>